<dbReference type="VEuPathDB" id="AmoebaDB:NfTy_005750"/>
<comment type="similarity">
    <text evidence="1">Belongs to the MsrA Met sulfoxide reductase family.</text>
</comment>
<dbReference type="OMA" id="FWCLEHD"/>
<organism evidence="6 7">
    <name type="scientific">Naegleria fowleri</name>
    <name type="common">Brain eating amoeba</name>
    <dbReference type="NCBI Taxonomy" id="5763"/>
    <lineage>
        <taxon>Eukaryota</taxon>
        <taxon>Discoba</taxon>
        <taxon>Heterolobosea</taxon>
        <taxon>Tetramitia</taxon>
        <taxon>Eutetramitia</taxon>
        <taxon>Vahlkampfiidae</taxon>
        <taxon>Naegleria</taxon>
    </lineage>
</organism>
<name>A0A6A5C7Z3_NAEFO</name>
<dbReference type="VEuPathDB" id="AmoebaDB:FDP41_007801"/>
<protein>
    <recommendedName>
        <fullName evidence="2">peptide-methionine (S)-S-oxide reductase</fullName>
        <ecNumber evidence="2">1.8.4.11</ecNumber>
    </recommendedName>
    <alternativeName>
        <fullName evidence="4">Peptide-methionine (S)-S-oxide reductase</fullName>
    </alternativeName>
</protein>
<gene>
    <name evidence="6" type="ORF">FDP41_007801</name>
</gene>
<evidence type="ECO:0000256" key="3">
    <source>
        <dbReference type="ARBA" id="ARBA00023002"/>
    </source>
</evidence>
<dbReference type="Pfam" id="PF01625">
    <property type="entry name" value="PMSR"/>
    <property type="match status" value="1"/>
</dbReference>
<feature type="domain" description="Peptide methionine sulphoxide reductase MsrA" evidence="5">
    <location>
        <begin position="8"/>
        <end position="158"/>
    </location>
</feature>
<keyword evidence="7" id="KW-1185">Reference proteome</keyword>
<comment type="caution">
    <text evidence="6">The sequence shown here is derived from an EMBL/GenBank/DDBJ whole genome shotgun (WGS) entry which is preliminary data.</text>
</comment>
<dbReference type="InterPro" id="IPR036509">
    <property type="entry name" value="Met_Sox_Rdtase_MsrA_sf"/>
</dbReference>
<dbReference type="PANTHER" id="PTHR43774">
    <property type="entry name" value="PEPTIDE METHIONINE SULFOXIDE REDUCTASE"/>
    <property type="match status" value="1"/>
</dbReference>
<dbReference type="GO" id="GO:0008113">
    <property type="term" value="F:peptide-methionine (S)-S-oxide reductase activity"/>
    <property type="evidence" value="ECO:0007669"/>
    <property type="project" value="UniProtKB-EC"/>
</dbReference>
<dbReference type="Proteomes" id="UP000444721">
    <property type="component" value="Unassembled WGS sequence"/>
</dbReference>
<evidence type="ECO:0000313" key="7">
    <source>
        <dbReference type="Proteomes" id="UP000444721"/>
    </source>
</evidence>
<proteinExistence type="inferred from homology"/>
<dbReference type="EMBL" id="VFQX01000004">
    <property type="protein sequence ID" value="KAF0983886.1"/>
    <property type="molecule type" value="Genomic_DNA"/>
</dbReference>
<accession>A0A6A5C7Z3</accession>
<dbReference type="GeneID" id="68115019"/>
<dbReference type="RefSeq" id="XP_044568599.1">
    <property type="nucleotide sequence ID" value="XM_044711586.1"/>
</dbReference>
<dbReference type="OrthoDB" id="77405at2759"/>
<evidence type="ECO:0000259" key="5">
    <source>
        <dbReference type="Pfam" id="PF01625"/>
    </source>
</evidence>
<dbReference type="Gene3D" id="3.30.1060.10">
    <property type="entry name" value="Peptide methionine sulphoxide reductase MsrA"/>
    <property type="match status" value="1"/>
</dbReference>
<evidence type="ECO:0000256" key="4">
    <source>
        <dbReference type="ARBA" id="ARBA00030643"/>
    </source>
</evidence>
<evidence type="ECO:0000313" key="6">
    <source>
        <dbReference type="EMBL" id="KAF0983886.1"/>
    </source>
</evidence>
<dbReference type="PANTHER" id="PTHR43774:SF1">
    <property type="entry name" value="PEPTIDE METHIONINE SULFOXIDE REDUCTASE MSRA 2"/>
    <property type="match status" value="1"/>
</dbReference>
<keyword evidence="3" id="KW-0560">Oxidoreductase</keyword>
<evidence type="ECO:0000256" key="1">
    <source>
        <dbReference type="ARBA" id="ARBA00005591"/>
    </source>
</evidence>
<dbReference type="HAMAP" id="MF_01401">
    <property type="entry name" value="MsrA"/>
    <property type="match status" value="1"/>
</dbReference>
<evidence type="ECO:0000256" key="2">
    <source>
        <dbReference type="ARBA" id="ARBA00012502"/>
    </source>
</evidence>
<dbReference type="VEuPathDB" id="AmoebaDB:NF0018430"/>
<dbReference type="SUPFAM" id="SSF55068">
    <property type="entry name" value="Peptide methionine sulfoxide reductase"/>
    <property type="match status" value="1"/>
</dbReference>
<sequence>MSSSHNLATLAGGCFWCLEAIFQRVKGVEKVVSGYMGGHIPNPTYERVCNGNTGHAEVIQITFKPSDVSFKELLDVFWKCHDPTQLNRQGHDIGTQYRSAIFYHDETQKQQALESKEKAQKDFTSPIVTEITAASEFYPAEEYHQNYFNLNEKRNPYCKMIRGKLNKLNMK</sequence>
<dbReference type="AlphaFoldDB" id="A0A6A5C7Z3"/>
<dbReference type="InterPro" id="IPR002569">
    <property type="entry name" value="Met_Sox_Rdtase_MsrA_dom"/>
</dbReference>
<reference evidence="6 7" key="1">
    <citation type="journal article" date="2019" name="Sci. Rep.">
        <title>Nanopore sequencing improves the draft genome of the human pathogenic amoeba Naegleria fowleri.</title>
        <authorList>
            <person name="Liechti N."/>
            <person name="Schurch N."/>
            <person name="Bruggmann R."/>
            <person name="Wittwer M."/>
        </authorList>
    </citation>
    <scope>NUCLEOTIDE SEQUENCE [LARGE SCALE GENOMIC DNA]</scope>
    <source>
        <strain evidence="6 7">ATCC 30894</strain>
    </source>
</reference>
<dbReference type="NCBIfam" id="TIGR00401">
    <property type="entry name" value="msrA"/>
    <property type="match status" value="1"/>
</dbReference>
<dbReference type="EC" id="1.8.4.11" evidence="2"/>